<name>A0A7R9EY25_9NEOP</name>
<feature type="region of interest" description="Disordered" evidence="1">
    <location>
        <begin position="130"/>
        <end position="160"/>
    </location>
</feature>
<evidence type="ECO:0000313" key="3">
    <source>
        <dbReference type="EMBL" id="CAD7443094.1"/>
    </source>
</evidence>
<gene>
    <name evidence="3" type="ORF">TBIB3V08_LOCUS5507</name>
</gene>
<evidence type="ECO:0000256" key="1">
    <source>
        <dbReference type="SAM" id="MobiDB-lite"/>
    </source>
</evidence>
<feature type="transmembrane region" description="Helical" evidence="2">
    <location>
        <begin position="176"/>
        <end position="198"/>
    </location>
</feature>
<sequence>MNLSAEKMFEELPGPISFATSRDAKLDLGQAPPPLNIKYETQSFPILLDCVKEEKLIENYEQNYEQPLFSNDHKMNEVKKEDQTPWSPSVPNVKVEVGAEYMTQSANIAIQSSDEINMCKVTNKIAEDDSEEVHKNLEKDTQDNSNKCAQHQSEKDVQDGAKIVPTDHTSQGWNTLFLSIIVVLVVVGLISLVTTHWVPLSKLSCQVVGFVDVYTPMKMRATATIVEQLVRRDGTQNVVDYLLGG</sequence>
<dbReference type="AlphaFoldDB" id="A0A7R9EY25"/>
<keyword evidence="2" id="KW-0472">Membrane</keyword>
<keyword evidence="2" id="KW-0812">Transmembrane</keyword>
<feature type="compositionally biased region" description="Basic and acidic residues" evidence="1">
    <location>
        <begin position="132"/>
        <end position="142"/>
    </location>
</feature>
<proteinExistence type="predicted"/>
<organism evidence="3">
    <name type="scientific">Timema bartmani</name>
    <dbReference type="NCBI Taxonomy" id="61472"/>
    <lineage>
        <taxon>Eukaryota</taxon>
        <taxon>Metazoa</taxon>
        <taxon>Ecdysozoa</taxon>
        <taxon>Arthropoda</taxon>
        <taxon>Hexapoda</taxon>
        <taxon>Insecta</taxon>
        <taxon>Pterygota</taxon>
        <taxon>Neoptera</taxon>
        <taxon>Polyneoptera</taxon>
        <taxon>Phasmatodea</taxon>
        <taxon>Timematodea</taxon>
        <taxon>Timematoidea</taxon>
        <taxon>Timematidae</taxon>
        <taxon>Timema</taxon>
    </lineage>
</organism>
<protein>
    <submittedName>
        <fullName evidence="3">Uncharacterized protein</fullName>
    </submittedName>
</protein>
<accession>A0A7R9EY25</accession>
<keyword evidence="2" id="KW-1133">Transmembrane helix</keyword>
<evidence type="ECO:0000256" key="2">
    <source>
        <dbReference type="SAM" id="Phobius"/>
    </source>
</evidence>
<dbReference type="EMBL" id="OD565981">
    <property type="protein sequence ID" value="CAD7443094.1"/>
    <property type="molecule type" value="Genomic_DNA"/>
</dbReference>
<reference evidence="3" key="1">
    <citation type="submission" date="2020-11" db="EMBL/GenBank/DDBJ databases">
        <authorList>
            <person name="Tran Van P."/>
        </authorList>
    </citation>
    <scope>NUCLEOTIDE SEQUENCE</scope>
</reference>